<dbReference type="InterPro" id="IPR001789">
    <property type="entry name" value="Sig_transdc_resp-reg_receiver"/>
</dbReference>
<keyword evidence="8" id="KW-1185">Reference proteome</keyword>
<comment type="caution">
    <text evidence="7">The sequence shown here is derived from an EMBL/GenBank/DDBJ whole genome shotgun (WGS) entry which is preliminary data.</text>
</comment>
<evidence type="ECO:0000256" key="5">
    <source>
        <dbReference type="PROSITE-ProRule" id="PRU00169"/>
    </source>
</evidence>
<gene>
    <name evidence="7" type="ORF">DQG23_29820</name>
</gene>
<dbReference type="Gene3D" id="3.40.50.2300">
    <property type="match status" value="1"/>
</dbReference>
<dbReference type="GO" id="GO:0000160">
    <property type="term" value="P:phosphorelay signal transduction system"/>
    <property type="evidence" value="ECO:0007669"/>
    <property type="project" value="InterPro"/>
</dbReference>
<dbReference type="PROSITE" id="PS50110">
    <property type="entry name" value="RESPONSE_REGULATORY"/>
    <property type="match status" value="1"/>
</dbReference>
<dbReference type="PANTHER" id="PTHR43214:SF43">
    <property type="entry name" value="TWO-COMPONENT RESPONSE REGULATOR"/>
    <property type="match status" value="1"/>
</dbReference>
<dbReference type="InterPro" id="IPR039420">
    <property type="entry name" value="WalR-like"/>
</dbReference>
<evidence type="ECO:0000256" key="4">
    <source>
        <dbReference type="ARBA" id="ARBA00023163"/>
    </source>
</evidence>
<feature type="modified residue" description="4-aspartylphosphate" evidence="5">
    <location>
        <position position="55"/>
    </location>
</feature>
<dbReference type="SUPFAM" id="SSF46894">
    <property type="entry name" value="C-terminal effector domain of the bipartite response regulators"/>
    <property type="match status" value="1"/>
</dbReference>
<sequence>MKIDLLLVEDDPVWRKMLARFLDNEPDLRVIQAVGTKEEAVAYCANNKVDVVLMDINLTGNNLDGIEATLELNLMKSPAKVIALTSLDREDVIIDTYTAGAVHYISKSDFRKIPETIRSVFHTVSPQEILVKDYIRLKEAEQYNKLTLAEREIVALSEEGIGRTQMIDKLGKSEGTLKNQISHILRKFKAKSLKEVIRTVKSRGLGSRESDR</sequence>
<proteinExistence type="predicted"/>
<evidence type="ECO:0000313" key="8">
    <source>
        <dbReference type="Proteomes" id="UP000250369"/>
    </source>
</evidence>
<dbReference type="PANTHER" id="PTHR43214">
    <property type="entry name" value="TWO-COMPONENT RESPONSE REGULATOR"/>
    <property type="match status" value="1"/>
</dbReference>
<reference evidence="7 8" key="1">
    <citation type="journal article" date="2009" name="Int. J. Syst. Evol. Microbiol.">
        <title>Paenibacillus contaminans sp. nov., isolated from a contaminated laboratory plate.</title>
        <authorList>
            <person name="Chou J.H."/>
            <person name="Lee J.H."/>
            <person name="Lin M.C."/>
            <person name="Chang P.S."/>
            <person name="Arun A.B."/>
            <person name="Young C.C."/>
            <person name="Chen W.M."/>
        </authorList>
    </citation>
    <scope>NUCLEOTIDE SEQUENCE [LARGE SCALE GENOMIC DNA]</scope>
    <source>
        <strain evidence="7 8">CKOBP-6</strain>
    </source>
</reference>
<dbReference type="SMART" id="SM00448">
    <property type="entry name" value="REC"/>
    <property type="match status" value="1"/>
</dbReference>
<dbReference type="EMBL" id="QMFB01000023">
    <property type="protein sequence ID" value="RAV15578.1"/>
    <property type="molecule type" value="Genomic_DNA"/>
</dbReference>
<organism evidence="7 8">
    <name type="scientific">Paenibacillus contaminans</name>
    <dbReference type="NCBI Taxonomy" id="450362"/>
    <lineage>
        <taxon>Bacteria</taxon>
        <taxon>Bacillati</taxon>
        <taxon>Bacillota</taxon>
        <taxon>Bacilli</taxon>
        <taxon>Bacillales</taxon>
        <taxon>Paenibacillaceae</taxon>
        <taxon>Paenibacillus</taxon>
    </lineage>
</organism>
<dbReference type="OrthoDB" id="192836at2"/>
<keyword evidence="2" id="KW-0805">Transcription regulation</keyword>
<dbReference type="AlphaFoldDB" id="A0A329M755"/>
<evidence type="ECO:0000256" key="1">
    <source>
        <dbReference type="ARBA" id="ARBA00022553"/>
    </source>
</evidence>
<dbReference type="Proteomes" id="UP000250369">
    <property type="component" value="Unassembled WGS sequence"/>
</dbReference>
<keyword evidence="4" id="KW-0804">Transcription</keyword>
<dbReference type="SMART" id="SM00421">
    <property type="entry name" value="HTH_LUXR"/>
    <property type="match status" value="1"/>
</dbReference>
<keyword evidence="3 7" id="KW-0238">DNA-binding</keyword>
<accession>A0A329M755</accession>
<dbReference type="InterPro" id="IPR058245">
    <property type="entry name" value="NreC/VraR/RcsB-like_REC"/>
</dbReference>
<dbReference type="GO" id="GO:0003677">
    <property type="term" value="F:DNA binding"/>
    <property type="evidence" value="ECO:0007669"/>
    <property type="project" value="UniProtKB-KW"/>
</dbReference>
<dbReference type="InterPro" id="IPR016032">
    <property type="entry name" value="Sig_transdc_resp-reg_C-effctor"/>
</dbReference>
<evidence type="ECO:0000259" key="6">
    <source>
        <dbReference type="PROSITE" id="PS50110"/>
    </source>
</evidence>
<dbReference type="GO" id="GO:0006355">
    <property type="term" value="P:regulation of DNA-templated transcription"/>
    <property type="evidence" value="ECO:0007669"/>
    <property type="project" value="InterPro"/>
</dbReference>
<feature type="domain" description="Response regulatory" evidence="6">
    <location>
        <begin position="4"/>
        <end position="122"/>
    </location>
</feature>
<dbReference type="InterPro" id="IPR011006">
    <property type="entry name" value="CheY-like_superfamily"/>
</dbReference>
<evidence type="ECO:0000256" key="3">
    <source>
        <dbReference type="ARBA" id="ARBA00023125"/>
    </source>
</evidence>
<dbReference type="InterPro" id="IPR000792">
    <property type="entry name" value="Tscrpt_reg_LuxR_C"/>
</dbReference>
<name>A0A329M755_9BACL</name>
<keyword evidence="1 5" id="KW-0597">Phosphoprotein</keyword>
<dbReference type="Pfam" id="PF00072">
    <property type="entry name" value="Response_reg"/>
    <property type="match status" value="1"/>
</dbReference>
<evidence type="ECO:0000256" key="2">
    <source>
        <dbReference type="ARBA" id="ARBA00023015"/>
    </source>
</evidence>
<evidence type="ECO:0000313" key="7">
    <source>
        <dbReference type="EMBL" id="RAV15578.1"/>
    </source>
</evidence>
<dbReference type="RefSeq" id="WP_113034697.1">
    <property type="nucleotide sequence ID" value="NZ_QMFB01000023.1"/>
</dbReference>
<protein>
    <submittedName>
        <fullName evidence="7">DNA-binding response regulator</fullName>
    </submittedName>
</protein>
<dbReference type="CDD" id="cd17535">
    <property type="entry name" value="REC_NarL-like"/>
    <property type="match status" value="1"/>
</dbReference>
<dbReference type="SUPFAM" id="SSF52172">
    <property type="entry name" value="CheY-like"/>
    <property type="match status" value="1"/>
</dbReference>